<protein>
    <recommendedName>
        <fullName evidence="2">Large ribosomal subunit protein bL21m</fullName>
    </recommendedName>
</protein>
<comment type="similarity">
    <text evidence="1">Belongs to the bacterial ribosomal protein bL21 family.</text>
</comment>
<keyword evidence="4" id="KW-1185">Reference proteome</keyword>
<dbReference type="Pfam" id="PF00829">
    <property type="entry name" value="Ribosomal_L21p"/>
    <property type="match status" value="1"/>
</dbReference>
<proteinExistence type="inferred from homology"/>
<sequence>MALFIRLPRVFNVINNCLNKQLPINNTCIVRHVGGYRGLFNNLPKKPVRKLSLPWIYKDRSQPMEIPEPTQQEEQMEKSVIEEINNQVLSKNTSRLFAIIVLAGKQFKVTENDLIVIQGYWPPNPGDKLRLEKVLLVGGMDFTLVGRPLLNRELVGVDATVVDKTFSHTKYEFRYLPRKQFKRLHMMRSQLTTLRINSIDIKGAVDEKKEVEGLDRVY</sequence>
<evidence type="ECO:0000256" key="1">
    <source>
        <dbReference type="ARBA" id="ARBA00008563"/>
    </source>
</evidence>
<evidence type="ECO:0000256" key="2">
    <source>
        <dbReference type="ARBA" id="ARBA00044129"/>
    </source>
</evidence>
<organism evidence="3 4">
    <name type="scientific">Cotesia congregata</name>
    <name type="common">Parasitoid wasp</name>
    <name type="synonym">Apanteles congregatus</name>
    <dbReference type="NCBI Taxonomy" id="51543"/>
    <lineage>
        <taxon>Eukaryota</taxon>
        <taxon>Metazoa</taxon>
        <taxon>Ecdysozoa</taxon>
        <taxon>Arthropoda</taxon>
        <taxon>Hexapoda</taxon>
        <taxon>Insecta</taxon>
        <taxon>Pterygota</taxon>
        <taxon>Neoptera</taxon>
        <taxon>Endopterygota</taxon>
        <taxon>Hymenoptera</taxon>
        <taxon>Apocrita</taxon>
        <taxon>Ichneumonoidea</taxon>
        <taxon>Braconidae</taxon>
        <taxon>Microgastrinae</taxon>
        <taxon>Cotesia</taxon>
    </lineage>
</organism>
<dbReference type="Proteomes" id="UP000786811">
    <property type="component" value="Unassembled WGS sequence"/>
</dbReference>
<dbReference type="OrthoDB" id="5994at2759"/>
<evidence type="ECO:0000313" key="3">
    <source>
        <dbReference type="EMBL" id="CAG5078404.1"/>
    </source>
</evidence>
<reference evidence="3" key="1">
    <citation type="submission" date="2021-04" db="EMBL/GenBank/DDBJ databases">
        <authorList>
            <person name="Chebbi M.A.C M."/>
        </authorList>
    </citation>
    <scope>NUCLEOTIDE SEQUENCE</scope>
</reference>
<evidence type="ECO:0000313" key="4">
    <source>
        <dbReference type="Proteomes" id="UP000786811"/>
    </source>
</evidence>
<dbReference type="SUPFAM" id="SSF141091">
    <property type="entry name" value="L21p-like"/>
    <property type="match status" value="1"/>
</dbReference>
<dbReference type="AlphaFoldDB" id="A0A8J2MBJ5"/>
<accession>A0A8J2MBJ5</accession>
<dbReference type="EMBL" id="CAJNRD030001117">
    <property type="protein sequence ID" value="CAG5078404.1"/>
    <property type="molecule type" value="Genomic_DNA"/>
</dbReference>
<name>A0A8J2MBJ5_COTCN</name>
<dbReference type="GO" id="GO:0003735">
    <property type="term" value="F:structural constituent of ribosome"/>
    <property type="evidence" value="ECO:0007669"/>
    <property type="project" value="TreeGrafter"/>
</dbReference>
<dbReference type="PANTHER" id="PTHR21349">
    <property type="entry name" value="50S RIBOSOMAL PROTEIN L21"/>
    <property type="match status" value="1"/>
</dbReference>
<dbReference type="InterPro" id="IPR028909">
    <property type="entry name" value="bL21-like"/>
</dbReference>
<dbReference type="InterPro" id="IPR036164">
    <property type="entry name" value="bL21-like_sf"/>
</dbReference>
<dbReference type="GO" id="GO:0005762">
    <property type="term" value="C:mitochondrial large ribosomal subunit"/>
    <property type="evidence" value="ECO:0007669"/>
    <property type="project" value="TreeGrafter"/>
</dbReference>
<gene>
    <name evidence="3" type="ORF">HICCMSTLAB_LOCUS2728</name>
</gene>
<comment type="caution">
    <text evidence="3">The sequence shown here is derived from an EMBL/GenBank/DDBJ whole genome shotgun (WGS) entry which is preliminary data.</text>
</comment>
<dbReference type="PANTHER" id="PTHR21349:SF0">
    <property type="entry name" value="LARGE RIBOSOMAL SUBUNIT PROTEIN BL21M"/>
    <property type="match status" value="1"/>
</dbReference>